<evidence type="ECO:0000313" key="6">
    <source>
        <dbReference type="Proteomes" id="UP000285301"/>
    </source>
</evidence>
<evidence type="ECO:0000256" key="3">
    <source>
        <dbReference type="ARBA" id="ARBA00022737"/>
    </source>
</evidence>
<accession>A0A3S3RLM9</accession>
<dbReference type="PROSITE" id="PS50082">
    <property type="entry name" value="WD_REPEATS_2"/>
    <property type="match status" value="2"/>
</dbReference>
<dbReference type="EMBL" id="NCKU01008997">
    <property type="protein sequence ID" value="RWS01545.1"/>
    <property type="molecule type" value="Genomic_DNA"/>
</dbReference>
<evidence type="ECO:0000256" key="4">
    <source>
        <dbReference type="PROSITE-ProRule" id="PRU00221"/>
    </source>
</evidence>
<organism evidence="5 6">
    <name type="scientific">Dinothrombium tinctorium</name>
    <dbReference type="NCBI Taxonomy" id="1965070"/>
    <lineage>
        <taxon>Eukaryota</taxon>
        <taxon>Metazoa</taxon>
        <taxon>Ecdysozoa</taxon>
        <taxon>Arthropoda</taxon>
        <taxon>Chelicerata</taxon>
        <taxon>Arachnida</taxon>
        <taxon>Acari</taxon>
        <taxon>Acariformes</taxon>
        <taxon>Trombidiformes</taxon>
        <taxon>Prostigmata</taxon>
        <taxon>Anystina</taxon>
        <taxon>Parasitengona</taxon>
        <taxon>Trombidioidea</taxon>
        <taxon>Trombidiidae</taxon>
        <taxon>Dinothrombium</taxon>
    </lineage>
</organism>
<sequence length="540" mass="61657">MPKAKTTNRYWTSFPFERETNDGYRTAIGTRDSFAKRLFSATATRQQFMYEYGENKHGPFHGGIFNLTFSPDGSLLLAATENKSILVFDPLNHRLIRQIDSAHEDAVNYVKFLDSRLFASCSDDSTIALWDIRNCRNKLRLLRGHSYWVKNIEYDNRKGLLLSSGYDGCVNIWEINKYNNTMNNSINSHHYTSDCPCTKSLYLSCIMRMRLTNDSSKMIICTSEGYIMVIHDLDLENLSVDLQSFQSDLYRLMQKGHSCGFDFGSWHNSLFTSKRNRVELISDFPPENEAHSITSLEVHPHDWAILSRNISRDENSEWTCVHDIQSDRKPEQLVPVNVPKESIFSSTNHNILDTQRVTISSPHSSRSDVASSIRDAANASLRSNPRANSPHPEMHVSPVVIISARTLTRRAHATILNPNTSYKQIEPGTRNPPMIYRNLPRLTHYIQELNVGHGYIKELCFSPDGRLICSPYEYGFRLLAFNEDCSEMCDVQRNEPKCLYELKALAGHPNIVVTTKFSPRHPLIASGCLGGKINFYQPIL</sequence>
<gene>
    <name evidence="5" type="ORF">B4U79_12340</name>
</gene>
<dbReference type="GO" id="GO:0080008">
    <property type="term" value="C:Cul4-RING E3 ubiquitin ligase complex"/>
    <property type="evidence" value="ECO:0007669"/>
    <property type="project" value="TreeGrafter"/>
</dbReference>
<feature type="repeat" description="WD" evidence="4">
    <location>
        <begin position="100"/>
        <end position="134"/>
    </location>
</feature>
<dbReference type="InterPro" id="IPR015943">
    <property type="entry name" value="WD40/YVTN_repeat-like_dom_sf"/>
</dbReference>
<feature type="repeat" description="WD" evidence="4">
    <location>
        <begin position="142"/>
        <end position="183"/>
    </location>
</feature>
<keyword evidence="2 4" id="KW-0853">WD repeat</keyword>
<dbReference type="AlphaFoldDB" id="A0A3S3RLM9"/>
<evidence type="ECO:0000313" key="5">
    <source>
        <dbReference type="EMBL" id="RWS01545.1"/>
    </source>
</evidence>
<dbReference type="PANTHER" id="PTHR14588">
    <property type="entry name" value="DDB1- AND CUL4-ASSOCIATED FACTOR 10"/>
    <property type="match status" value="1"/>
</dbReference>
<dbReference type="InterPro" id="IPR001680">
    <property type="entry name" value="WD40_rpt"/>
</dbReference>
<proteinExistence type="inferred from homology"/>
<dbReference type="InterPro" id="IPR019775">
    <property type="entry name" value="WD40_repeat_CS"/>
</dbReference>
<keyword evidence="6" id="KW-1185">Reference proteome</keyword>
<dbReference type="SMART" id="SM00320">
    <property type="entry name" value="WD40"/>
    <property type="match status" value="4"/>
</dbReference>
<dbReference type="SUPFAM" id="SSF50978">
    <property type="entry name" value="WD40 repeat-like"/>
    <property type="match status" value="1"/>
</dbReference>
<comment type="similarity">
    <text evidence="1">Belongs to the WD repeat DCAF10 family.</text>
</comment>
<dbReference type="STRING" id="1965070.A0A3S3RLM9"/>
<keyword evidence="3" id="KW-0677">Repeat</keyword>
<evidence type="ECO:0000256" key="2">
    <source>
        <dbReference type="ARBA" id="ARBA00022574"/>
    </source>
</evidence>
<comment type="caution">
    <text evidence="5">The sequence shown here is derived from an EMBL/GenBank/DDBJ whole genome shotgun (WGS) entry which is preliminary data.</text>
</comment>
<evidence type="ECO:0000256" key="1">
    <source>
        <dbReference type="ARBA" id="ARBA00005903"/>
    </source>
</evidence>
<dbReference type="PROSITE" id="PS50294">
    <property type="entry name" value="WD_REPEATS_REGION"/>
    <property type="match status" value="2"/>
</dbReference>
<protein>
    <submittedName>
        <fullName evidence="5">DDB1-and CUL4-associated factor 10-like isoform X2</fullName>
    </submittedName>
</protein>
<dbReference type="Gene3D" id="2.130.10.10">
    <property type="entry name" value="YVTN repeat-like/Quinoprotein amine dehydrogenase"/>
    <property type="match status" value="2"/>
</dbReference>
<dbReference type="OrthoDB" id="20669at2759"/>
<dbReference type="InterPro" id="IPR036322">
    <property type="entry name" value="WD40_repeat_dom_sf"/>
</dbReference>
<dbReference type="InterPro" id="IPR039085">
    <property type="entry name" value="DCA10"/>
</dbReference>
<dbReference type="Pfam" id="PF00400">
    <property type="entry name" value="WD40"/>
    <property type="match status" value="4"/>
</dbReference>
<reference evidence="5 6" key="1">
    <citation type="journal article" date="2018" name="Gigascience">
        <title>Genomes of trombidid mites reveal novel predicted allergens and laterally-transferred genes associated with secondary metabolism.</title>
        <authorList>
            <person name="Dong X."/>
            <person name="Chaisiri K."/>
            <person name="Xia D."/>
            <person name="Armstrong S.D."/>
            <person name="Fang Y."/>
            <person name="Donnelly M.J."/>
            <person name="Kadowaki T."/>
            <person name="McGarry J.W."/>
            <person name="Darby A.C."/>
            <person name="Makepeace B.L."/>
        </authorList>
    </citation>
    <scope>NUCLEOTIDE SEQUENCE [LARGE SCALE GENOMIC DNA]</scope>
    <source>
        <strain evidence="5">UoL-WK</strain>
    </source>
</reference>
<name>A0A3S3RLM9_9ACAR</name>
<dbReference type="PROSITE" id="PS00678">
    <property type="entry name" value="WD_REPEATS_1"/>
    <property type="match status" value="1"/>
</dbReference>
<dbReference type="PANTHER" id="PTHR14588:SF2">
    <property type="entry name" value="DDB1- AND CUL4-ASSOCIATED FACTOR 10"/>
    <property type="match status" value="1"/>
</dbReference>
<dbReference type="Proteomes" id="UP000285301">
    <property type="component" value="Unassembled WGS sequence"/>
</dbReference>